<keyword evidence="7" id="KW-0927">Auxin signaling pathway</keyword>
<dbReference type="GO" id="GO:0016020">
    <property type="term" value="C:membrane"/>
    <property type="evidence" value="ECO:0007669"/>
    <property type="project" value="UniProtKB-SubCell"/>
</dbReference>
<feature type="transmembrane region" description="Helical" evidence="8">
    <location>
        <begin position="348"/>
        <end position="364"/>
    </location>
</feature>
<dbReference type="AlphaFoldDB" id="A0ABD3TQK6"/>
<feature type="transmembrane region" description="Helical" evidence="8">
    <location>
        <begin position="76"/>
        <end position="93"/>
    </location>
</feature>
<protein>
    <recommendedName>
        <fullName evidence="11">Auxin efflux carrier component</fullName>
    </recommendedName>
</protein>
<keyword evidence="4 8" id="KW-0812">Transmembrane</keyword>
<evidence type="ECO:0000256" key="8">
    <source>
        <dbReference type="SAM" id="Phobius"/>
    </source>
</evidence>
<comment type="subcellular location">
    <subcellularLocation>
        <location evidence="1">Membrane</location>
        <topology evidence="1">Multi-pass membrane protein</topology>
    </subcellularLocation>
</comment>
<proteinExistence type="inferred from homology"/>
<keyword evidence="6 8" id="KW-0472">Membrane</keyword>
<feature type="transmembrane region" description="Helical" evidence="8">
    <location>
        <begin position="132"/>
        <end position="152"/>
    </location>
</feature>
<evidence type="ECO:0000256" key="7">
    <source>
        <dbReference type="ARBA" id="ARBA00023294"/>
    </source>
</evidence>
<evidence type="ECO:0000256" key="1">
    <source>
        <dbReference type="ARBA" id="ARBA00004141"/>
    </source>
</evidence>
<dbReference type="PANTHER" id="PTHR31752">
    <property type="entry name" value="AUXIN EFFLUX CARRIER COMPONENT 1B-RELATED"/>
    <property type="match status" value="1"/>
</dbReference>
<evidence type="ECO:0008006" key="11">
    <source>
        <dbReference type="Google" id="ProtNLM"/>
    </source>
</evidence>
<comment type="similarity">
    <text evidence="2">Belongs to the auxin efflux carrier (TC 2.A.69.1) family.</text>
</comment>
<dbReference type="EMBL" id="JBJXBP010000003">
    <property type="protein sequence ID" value="KAL3838555.1"/>
    <property type="molecule type" value="Genomic_DNA"/>
</dbReference>
<reference evidence="9 10" key="1">
    <citation type="submission" date="2024-12" db="EMBL/GenBank/DDBJ databases">
        <title>The unique morphological basis and parallel evolutionary history of personate flowers in Penstemon.</title>
        <authorList>
            <person name="Depatie T.H."/>
            <person name="Wessinger C.A."/>
        </authorList>
    </citation>
    <scope>NUCLEOTIDE SEQUENCE [LARGE SCALE GENOMIC DNA]</scope>
    <source>
        <strain evidence="9">WTNN_2</strain>
        <tissue evidence="9">Leaf</tissue>
    </source>
</reference>
<gene>
    <name evidence="9" type="ORF">ACJIZ3_023146</name>
</gene>
<dbReference type="InterPro" id="IPR051107">
    <property type="entry name" value="Auxin_Efflux_Carrier"/>
</dbReference>
<dbReference type="InterPro" id="IPR004776">
    <property type="entry name" value="Mem_transp_PIN-like"/>
</dbReference>
<comment type="caution">
    <text evidence="9">The sequence shown here is derived from an EMBL/GenBank/DDBJ whole genome shotgun (WGS) entry which is preliminary data.</text>
</comment>
<dbReference type="Proteomes" id="UP001634393">
    <property type="component" value="Unassembled WGS sequence"/>
</dbReference>
<feature type="transmembrane region" description="Helical" evidence="8">
    <location>
        <begin position="7"/>
        <end position="28"/>
    </location>
</feature>
<evidence type="ECO:0000256" key="6">
    <source>
        <dbReference type="ARBA" id="ARBA00023136"/>
    </source>
</evidence>
<evidence type="ECO:0000313" key="9">
    <source>
        <dbReference type="EMBL" id="KAL3838555.1"/>
    </source>
</evidence>
<keyword evidence="5 8" id="KW-1133">Transmembrane helix</keyword>
<organism evidence="9 10">
    <name type="scientific">Penstemon smallii</name>
    <dbReference type="NCBI Taxonomy" id="265156"/>
    <lineage>
        <taxon>Eukaryota</taxon>
        <taxon>Viridiplantae</taxon>
        <taxon>Streptophyta</taxon>
        <taxon>Embryophyta</taxon>
        <taxon>Tracheophyta</taxon>
        <taxon>Spermatophyta</taxon>
        <taxon>Magnoliopsida</taxon>
        <taxon>eudicotyledons</taxon>
        <taxon>Gunneridae</taxon>
        <taxon>Pentapetalae</taxon>
        <taxon>asterids</taxon>
        <taxon>lamiids</taxon>
        <taxon>Lamiales</taxon>
        <taxon>Plantaginaceae</taxon>
        <taxon>Cheloneae</taxon>
        <taxon>Penstemon</taxon>
    </lineage>
</organism>
<keyword evidence="10" id="KW-1185">Reference proteome</keyword>
<sequence length="427" mass="48218">MIEGQDVYKVVVAMVPLYVALGLGYGSVKWRQMFNSDQCDAINRFNCYFVMPFFTFQFTASIDPYHMNYRFLGGDVVAKTIIGVTLALWANLWRKGNLSWAITSFNLSSMNNTLVVGVPLLEAMYGRLGADLVVQSSVIQSLLWFPILLFLLEFRRTFWVIHNNTLDLAPTNKELQMEDQNVVDDMAAIESGRPSFGSTMKKVWIKLAKNPNSYACALGFIWALLAKRWHFEMPSIVDGSILIMAKGGSGVAMFTIGLFMALQEKIIACGVRLSLYSMVLRFVVGPLATALGCLALGLRSNILCIAIMQLIINELIQRVHVHAGGSTTINCFLRVCTRVWIARQRTKYCLYVSFVKVMIFIPYPRNRHVGRITCLLKAESMTNMLELVSLLSLNFAAVLEYFVAKIAIKGRIGDRFKYNKLWDIRKT</sequence>
<evidence type="ECO:0000256" key="5">
    <source>
        <dbReference type="ARBA" id="ARBA00022989"/>
    </source>
</evidence>
<keyword evidence="3" id="KW-0813">Transport</keyword>
<name>A0ABD3TQK6_9LAMI</name>
<dbReference type="PANTHER" id="PTHR31752:SF2">
    <property type="entry name" value="AUXIN EFFLUX CARRIER COMPONENT 5"/>
    <property type="match status" value="1"/>
</dbReference>
<evidence type="ECO:0000313" key="10">
    <source>
        <dbReference type="Proteomes" id="UP001634393"/>
    </source>
</evidence>
<evidence type="ECO:0000256" key="3">
    <source>
        <dbReference type="ARBA" id="ARBA00022448"/>
    </source>
</evidence>
<dbReference type="GO" id="GO:0009734">
    <property type="term" value="P:auxin-activated signaling pathway"/>
    <property type="evidence" value="ECO:0007669"/>
    <property type="project" value="UniProtKB-KW"/>
</dbReference>
<evidence type="ECO:0000256" key="2">
    <source>
        <dbReference type="ARBA" id="ARBA00009177"/>
    </source>
</evidence>
<feature type="transmembrane region" description="Helical" evidence="8">
    <location>
        <begin position="241"/>
        <end position="261"/>
    </location>
</feature>
<evidence type="ECO:0000256" key="4">
    <source>
        <dbReference type="ARBA" id="ARBA00022692"/>
    </source>
</evidence>
<dbReference type="Pfam" id="PF03547">
    <property type="entry name" value="Mem_trans"/>
    <property type="match status" value="1"/>
</dbReference>
<feature type="transmembrane region" description="Helical" evidence="8">
    <location>
        <begin position="100"/>
        <end position="120"/>
    </location>
</feature>
<feature type="transmembrane region" description="Helical" evidence="8">
    <location>
        <begin position="384"/>
        <end position="408"/>
    </location>
</feature>
<feature type="transmembrane region" description="Helical" evidence="8">
    <location>
        <begin position="273"/>
        <end position="292"/>
    </location>
</feature>
<accession>A0ABD3TQK6</accession>